<evidence type="ECO:0000313" key="3">
    <source>
        <dbReference type="Proteomes" id="UP001549167"/>
    </source>
</evidence>
<evidence type="ECO:0000256" key="1">
    <source>
        <dbReference type="SAM" id="Phobius"/>
    </source>
</evidence>
<keyword evidence="1" id="KW-1133">Transmembrane helix</keyword>
<keyword evidence="3" id="KW-1185">Reference proteome</keyword>
<gene>
    <name evidence="2" type="ORF">ABID56_002458</name>
</gene>
<accession>A0ABV2KXM8</accession>
<evidence type="ECO:0000313" key="2">
    <source>
        <dbReference type="EMBL" id="MET3684331.1"/>
    </source>
</evidence>
<sequence>MKGFAKGVVTIGVLSIIGGIAFIIMDYVTNDWSSLLDFVTYIILEDSERALWQVGIVILLLGQWILKRQKRKNRIFY</sequence>
<dbReference type="Proteomes" id="UP001549167">
    <property type="component" value="Unassembled WGS sequence"/>
</dbReference>
<reference evidence="2 3" key="1">
    <citation type="submission" date="2024-06" db="EMBL/GenBank/DDBJ databases">
        <title>Genomic Encyclopedia of Type Strains, Phase IV (KMG-IV): sequencing the most valuable type-strain genomes for metagenomic binning, comparative biology and taxonomic classification.</title>
        <authorList>
            <person name="Goeker M."/>
        </authorList>
    </citation>
    <scope>NUCLEOTIDE SEQUENCE [LARGE SCALE GENOMIC DNA]</scope>
    <source>
        <strain evidence="2 3">DSM 23520</strain>
    </source>
</reference>
<proteinExistence type="predicted"/>
<dbReference type="EMBL" id="JBEPMX010000016">
    <property type="protein sequence ID" value="MET3684331.1"/>
    <property type="molecule type" value="Genomic_DNA"/>
</dbReference>
<name>A0ABV2KXM8_9BACI</name>
<dbReference type="RefSeq" id="WP_354221586.1">
    <property type="nucleotide sequence ID" value="NZ_JBEPMX010000016.1"/>
</dbReference>
<keyword evidence="1" id="KW-0812">Transmembrane</keyword>
<comment type="caution">
    <text evidence="2">The sequence shown here is derived from an EMBL/GenBank/DDBJ whole genome shotgun (WGS) entry which is preliminary data.</text>
</comment>
<keyword evidence="1" id="KW-0472">Membrane</keyword>
<feature type="transmembrane region" description="Helical" evidence="1">
    <location>
        <begin position="49"/>
        <end position="66"/>
    </location>
</feature>
<organism evidence="2 3">
    <name type="scientific">Alkalibacillus flavidus</name>
    <dbReference type="NCBI Taxonomy" id="546021"/>
    <lineage>
        <taxon>Bacteria</taxon>
        <taxon>Bacillati</taxon>
        <taxon>Bacillota</taxon>
        <taxon>Bacilli</taxon>
        <taxon>Bacillales</taxon>
        <taxon>Bacillaceae</taxon>
        <taxon>Alkalibacillus</taxon>
    </lineage>
</organism>
<feature type="transmembrane region" description="Helical" evidence="1">
    <location>
        <begin position="7"/>
        <end position="29"/>
    </location>
</feature>
<protein>
    <submittedName>
        <fullName evidence="2">Cytochrome c-type biogenesis protein CcmH/NrfF</fullName>
    </submittedName>
</protein>